<evidence type="ECO:0000313" key="1">
    <source>
        <dbReference type="EMBL" id="EAY24832.1"/>
    </source>
</evidence>
<sequence length="68" mass="7319">MKRTKFGGFYCPGKFCPQPPPFAPAALLGWALLPDVLEPLVIKGLGNHSLLLTDSQCFEGMGKGWAAK</sequence>
<gene>
    <name evidence="1" type="ORF">M23134_06724</name>
</gene>
<dbReference type="Proteomes" id="UP000004095">
    <property type="component" value="Unassembled WGS sequence"/>
</dbReference>
<keyword evidence="2" id="KW-1185">Reference proteome</keyword>
<dbReference type="EMBL" id="AAWS01000060">
    <property type="protein sequence ID" value="EAY24832.1"/>
    <property type="molecule type" value="Genomic_DNA"/>
</dbReference>
<accession>A1ZXQ4</accession>
<name>A1ZXQ4_MICM2</name>
<evidence type="ECO:0000313" key="2">
    <source>
        <dbReference type="Proteomes" id="UP000004095"/>
    </source>
</evidence>
<dbReference type="RefSeq" id="WP_002704037.1">
    <property type="nucleotide sequence ID" value="NZ_AAWS01000060.1"/>
</dbReference>
<comment type="caution">
    <text evidence="1">The sequence shown here is derived from an EMBL/GenBank/DDBJ whole genome shotgun (WGS) entry which is preliminary data.</text>
</comment>
<reference evidence="1 2" key="1">
    <citation type="submission" date="2007-01" db="EMBL/GenBank/DDBJ databases">
        <authorList>
            <person name="Haygood M."/>
            <person name="Podell S."/>
            <person name="Anderson C."/>
            <person name="Hopkinson B."/>
            <person name="Roe K."/>
            <person name="Barbeau K."/>
            <person name="Gaasterland T."/>
            <person name="Ferriera S."/>
            <person name="Johnson J."/>
            <person name="Kravitz S."/>
            <person name="Beeson K."/>
            <person name="Sutton G."/>
            <person name="Rogers Y.-H."/>
            <person name="Friedman R."/>
            <person name="Frazier M."/>
            <person name="Venter J.C."/>
        </authorList>
    </citation>
    <scope>NUCLEOTIDE SEQUENCE [LARGE SCALE GENOMIC DNA]</scope>
    <source>
        <strain evidence="1 2">ATCC 23134</strain>
    </source>
</reference>
<proteinExistence type="predicted"/>
<organism evidence="1 2">
    <name type="scientific">Microscilla marina ATCC 23134</name>
    <dbReference type="NCBI Taxonomy" id="313606"/>
    <lineage>
        <taxon>Bacteria</taxon>
        <taxon>Pseudomonadati</taxon>
        <taxon>Bacteroidota</taxon>
        <taxon>Cytophagia</taxon>
        <taxon>Cytophagales</taxon>
        <taxon>Microscillaceae</taxon>
        <taxon>Microscilla</taxon>
    </lineage>
</organism>
<dbReference type="AlphaFoldDB" id="A1ZXQ4"/>
<protein>
    <submittedName>
        <fullName evidence="1">Uncharacterized protein</fullName>
    </submittedName>
</protein>